<evidence type="ECO:0000313" key="2">
    <source>
        <dbReference type="EMBL" id="GAA3799454.1"/>
    </source>
</evidence>
<comment type="caution">
    <text evidence="2">The sequence shown here is derived from an EMBL/GenBank/DDBJ whole genome shotgun (WGS) entry which is preliminary data.</text>
</comment>
<dbReference type="Proteomes" id="UP001501009">
    <property type="component" value="Unassembled WGS sequence"/>
</dbReference>
<evidence type="ECO:0000313" key="3">
    <source>
        <dbReference type="Proteomes" id="UP001501009"/>
    </source>
</evidence>
<protein>
    <submittedName>
        <fullName evidence="2">Uncharacterized protein</fullName>
    </submittedName>
</protein>
<evidence type="ECO:0000256" key="1">
    <source>
        <dbReference type="SAM" id="MobiDB-lite"/>
    </source>
</evidence>
<dbReference type="RefSeq" id="WP_275778320.1">
    <property type="nucleotide sequence ID" value="NZ_BAABDE010000017.1"/>
</dbReference>
<dbReference type="EMBL" id="BAABDE010000017">
    <property type="protein sequence ID" value="GAA3799454.1"/>
    <property type="molecule type" value="Genomic_DNA"/>
</dbReference>
<sequence length="230" mass="25312">MTGCVPCRSGPRGLRPVTGAEDRQVRDRLAELGLSVQGIDGALRRAESERNFCTPLDPVSLPGNIFWGRTIRFLRETYIPEGWTSASPSNVPLLVAPSGDFAIAASSGSSETGYAALTPSTRYPKGNAVMKRVEANRQLLLFGETEVEPEQQEAGNGIPTWFLLYHHLKTDQGTRLHAELSFPNDPGSRGKISSWYERIILPWIDFEGFTPFVDDADDQGGIDIPIERLP</sequence>
<proteinExistence type="predicted"/>
<feature type="region of interest" description="Disordered" evidence="1">
    <location>
        <begin position="1"/>
        <end position="21"/>
    </location>
</feature>
<reference evidence="3" key="1">
    <citation type="journal article" date="2019" name="Int. J. Syst. Evol. Microbiol.">
        <title>The Global Catalogue of Microorganisms (GCM) 10K type strain sequencing project: providing services to taxonomists for standard genome sequencing and annotation.</title>
        <authorList>
            <consortium name="The Broad Institute Genomics Platform"/>
            <consortium name="The Broad Institute Genome Sequencing Center for Infectious Disease"/>
            <person name="Wu L."/>
            <person name="Ma J."/>
        </authorList>
    </citation>
    <scope>NUCLEOTIDE SEQUENCE [LARGE SCALE GENOMIC DNA]</scope>
    <source>
        <strain evidence="3">JCM 17138</strain>
    </source>
</reference>
<organism evidence="2 3">
    <name type="scientific">Streptomyces coacervatus</name>
    <dbReference type="NCBI Taxonomy" id="647381"/>
    <lineage>
        <taxon>Bacteria</taxon>
        <taxon>Bacillati</taxon>
        <taxon>Actinomycetota</taxon>
        <taxon>Actinomycetes</taxon>
        <taxon>Kitasatosporales</taxon>
        <taxon>Streptomycetaceae</taxon>
        <taxon>Streptomyces</taxon>
    </lineage>
</organism>
<keyword evidence="3" id="KW-1185">Reference proteome</keyword>
<gene>
    <name evidence="2" type="ORF">GCM10022403_036820</name>
</gene>
<accession>A0ABP7HMD7</accession>
<name>A0ABP7HMD7_9ACTN</name>